<dbReference type="SUPFAM" id="SSF141868">
    <property type="entry name" value="EAL domain-like"/>
    <property type="match status" value="1"/>
</dbReference>
<dbReference type="PROSITE" id="PS50883">
    <property type="entry name" value="EAL"/>
    <property type="match status" value="1"/>
</dbReference>
<evidence type="ECO:0000313" key="8">
    <source>
        <dbReference type="Proteomes" id="UP001628193"/>
    </source>
</evidence>
<feature type="domain" description="EAL" evidence="5">
    <location>
        <begin position="574"/>
        <end position="828"/>
    </location>
</feature>
<dbReference type="CDD" id="cd00130">
    <property type="entry name" value="PAS"/>
    <property type="match status" value="1"/>
</dbReference>
<dbReference type="SMART" id="SM00091">
    <property type="entry name" value="PAS"/>
    <property type="match status" value="1"/>
</dbReference>
<dbReference type="InterPro" id="IPR035919">
    <property type="entry name" value="EAL_sf"/>
</dbReference>
<keyword evidence="1" id="KW-0175">Coiled coil</keyword>
<dbReference type="InterPro" id="IPR029787">
    <property type="entry name" value="Nucleotide_cyclase"/>
</dbReference>
<dbReference type="Pfam" id="PF00563">
    <property type="entry name" value="EAL"/>
    <property type="match status" value="1"/>
</dbReference>
<organism evidence="7 8">
    <name type="scientific">Candidatus Magnetaquiglobus chichijimensis</name>
    <dbReference type="NCBI Taxonomy" id="3141448"/>
    <lineage>
        <taxon>Bacteria</taxon>
        <taxon>Pseudomonadati</taxon>
        <taxon>Pseudomonadota</taxon>
        <taxon>Magnetococcia</taxon>
        <taxon>Magnetococcales</taxon>
        <taxon>Candidatus Magnetaquicoccaceae</taxon>
        <taxon>Candidatus Magnetaquiglobus</taxon>
    </lineage>
</organism>
<evidence type="ECO:0000259" key="5">
    <source>
        <dbReference type="PROSITE" id="PS50883"/>
    </source>
</evidence>
<dbReference type="NCBIfam" id="TIGR00254">
    <property type="entry name" value="GGDEF"/>
    <property type="match status" value="1"/>
</dbReference>
<feature type="domain" description="PAC" evidence="4">
    <location>
        <begin position="348"/>
        <end position="400"/>
    </location>
</feature>
<dbReference type="InterPro" id="IPR000160">
    <property type="entry name" value="GGDEF_dom"/>
</dbReference>
<dbReference type="InterPro" id="IPR052155">
    <property type="entry name" value="Biofilm_reg_signaling"/>
</dbReference>
<keyword evidence="2" id="KW-0472">Membrane</keyword>
<proteinExistence type="predicted"/>
<evidence type="ECO:0000259" key="6">
    <source>
        <dbReference type="PROSITE" id="PS50887"/>
    </source>
</evidence>
<reference evidence="7 8" key="1">
    <citation type="submission" date="2024-09" db="EMBL/GenBank/DDBJ databases">
        <title>Draft genome sequence of Candidatus Magnetaquicoccaceae bacterium FCR-1.</title>
        <authorList>
            <person name="Shimoshige H."/>
            <person name="Shimamura S."/>
            <person name="Taoka A."/>
            <person name="Kobayashi H."/>
            <person name="Maekawa T."/>
        </authorList>
    </citation>
    <scope>NUCLEOTIDE SEQUENCE [LARGE SCALE GENOMIC DNA]</scope>
    <source>
        <strain evidence="7 8">FCR-1</strain>
    </source>
</reference>
<dbReference type="PROSITE" id="PS50112">
    <property type="entry name" value="PAS"/>
    <property type="match status" value="1"/>
</dbReference>
<evidence type="ECO:0000313" key="7">
    <source>
        <dbReference type="EMBL" id="GAB0056621.1"/>
    </source>
</evidence>
<dbReference type="EMBL" id="BAAFGK010000004">
    <property type="protein sequence ID" value="GAB0056621.1"/>
    <property type="molecule type" value="Genomic_DNA"/>
</dbReference>
<dbReference type="CDD" id="cd01948">
    <property type="entry name" value="EAL"/>
    <property type="match status" value="1"/>
</dbReference>
<protein>
    <submittedName>
        <fullName evidence="7">Uncharacterized protein</fullName>
    </submittedName>
</protein>
<dbReference type="Gene3D" id="3.30.70.270">
    <property type="match status" value="1"/>
</dbReference>
<dbReference type="InterPro" id="IPR000014">
    <property type="entry name" value="PAS"/>
</dbReference>
<dbReference type="InterPro" id="IPR043128">
    <property type="entry name" value="Rev_trsase/Diguanyl_cyclase"/>
</dbReference>
<accession>A0ABQ0C6V4</accession>
<dbReference type="InterPro" id="IPR001633">
    <property type="entry name" value="EAL_dom"/>
</dbReference>
<comment type="caution">
    <text evidence="7">The sequence shown here is derived from an EMBL/GenBank/DDBJ whole genome shotgun (WGS) entry which is preliminary data.</text>
</comment>
<feature type="domain" description="GGDEF" evidence="6">
    <location>
        <begin position="432"/>
        <end position="565"/>
    </location>
</feature>
<dbReference type="PROSITE" id="PS50113">
    <property type="entry name" value="PAC"/>
    <property type="match status" value="1"/>
</dbReference>
<feature type="domain" description="PAS" evidence="3">
    <location>
        <begin position="282"/>
        <end position="346"/>
    </location>
</feature>
<keyword evidence="8" id="KW-1185">Reference proteome</keyword>
<dbReference type="Gene3D" id="3.30.450.20">
    <property type="entry name" value="PAS domain"/>
    <property type="match status" value="1"/>
</dbReference>
<dbReference type="NCBIfam" id="TIGR00229">
    <property type="entry name" value="sensory_box"/>
    <property type="match status" value="1"/>
</dbReference>
<evidence type="ECO:0000259" key="4">
    <source>
        <dbReference type="PROSITE" id="PS50113"/>
    </source>
</evidence>
<dbReference type="SMART" id="SM00267">
    <property type="entry name" value="GGDEF"/>
    <property type="match status" value="1"/>
</dbReference>
<evidence type="ECO:0000256" key="2">
    <source>
        <dbReference type="SAM" id="Phobius"/>
    </source>
</evidence>
<dbReference type="PANTHER" id="PTHR44757:SF2">
    <property type="entry name" value="BIOFILM ARCHITECTURE MAINTENANCE PROTEIN MBAA"/>
    <property type="match status" value="1"/>
</dbReference>
<feature type="coiled-coil region" evidence="1">
    <location>
        <begin position="234"/>
        <end position="261"/>
    </location>
</feature>
<name>A0ABQ0C6V4_9PROT</name>
<keyword evidence="2" id="KW-0812">Transmembrane</keyword>
<keyword evidence="2" id="KW-1133">Transmembrane helix</keyword>
<dbReference type="SUPFAM" id="SSF55073">
    <property type="entry name" value="Nucleotide cyclase"/>
    <property type="match status" value="1"/>
</dbReference>
<evidence type="ECO:0000259" key="3">
    <source>
        <dbReference type="PROSITE" id="PS50112"/>
    </source>
</evidence>
<dbReference type="Pfam" id="PF00989">
    <property type="entry name" value="PAS"/>
    <property type="match status" value="1"/>
</dbReference>
<gene>
    <name evidence="7" type="ORF">SIID45300_00929</name>
</gene>
<dbReference type="SMART" id="SM00052">
    <property type="entry name" value="EAL"/>
    <property type="match status" value="1"/>
</dbReference>
<dbReference type="InterPro" id="IPR035965">
    <property type="entry name" value="PAS-like_dom_sf"/>
</dbReference>
<dbReference type="InterPro" id="IPR000700">
    <property type="entry name" value="PAS-assoc_C"/>
</dbReference>
<dbReference type="InterPro" id="IPR013767">
    <property type="entry name" value="PAS_fold"/>
</dbReference>
<dbReference type="Pfam" id="PF00990">
    <property type="entry name" value="GGDEF"/>
    <property type="match status" value="1"/>
</dbReference>
<dbReference type="PROSITE" id="PS50887">
    <property type="entry name" value="GGDEF"/>
    <property type="match status" value="1"/>
</dbReference>
<dbReference type="SUPFAM" id="SSF55785">
    <property type="entry name" value="PYP-like sensor domain (PAS domain)"/>
    <property type="match status" value="1"/>
</dbReference>
<dbReference type="Proteomes" id="UP001628193">
    <property type="component" value="Unassembled WGS sequence"/>
</dbReference>
<sequence length="863" mass="97921">MRGARNMRLIALAGFLVAVLLLGSLTLFHRQVMVSQIRDLGEKNHQLLARQLTNTLWNELTPLIDLRPGQNAALLSSPEIVRLSGQLQPYIAELSVLDFTIHNRHGVTIFSIHRPKVGEDRSSDAKVRAVLSGQKESRIREETGPVLMKPDEPVTRTVLESHLPMIHGAERQIMGVMEIRQDISLLKRQVEEAQWKQFLITVLLVGVVSVLCALVIRRLWREICTYEEDRHTFIQQIQLDKEELEKRILERTRELTRINNALQIEVEVRRQTDVELCLAASVYQNTTEGIVVTDAQGIIESVNPAFTTITGYSEEDAIHKPMLMLFSSQHDEAFYRQLDQELLTHGRWRGEMWSQRRDGSVYPEFANINAIRDGEGVVRQYVKVFSDLSGIKRSEQQLHFLVHHDALTGLPNRLLLKDRMRQAFSYAARFNQIVGVLFLGIDRFTVINDALGREVGDRLLRDVAVRLAHCLRDEDSLARVGGDEFVVLATGLQQGGNAGRIARKLLSTLSEPFSVESERYYLTASIGITLYPLDEGDEDGHLKKAESAMRRAKEQGGNAIHFFTKEIDAVSVKRMTIENGLRLALERDELFLLYQPQMDVASGRLMGVEALIRWKSPEMGLVSPVNFIPIAEESDLIVSIGEWVLRTACRQNRQWQDQGFDPIRMAVNLSARQFQNRDLPNKVARILEDTGLDARYLELELTEGMFMRDANETVSTLQTLRTMNLQLSIDDFGTGYSSLSYLKRFPIHTLKIDRAFVRDVITDPDDAAITKTILSMAKNLNLQVVAEGVSDPDQLEFLRSLGCDLVQGFLFSPPVPPEEIAQFLEEDRLYREKPAFAPKLHSGCGSVIIFPEIDRFTTSMHHP</sequence>
<dbReference type="CDD" id="cd01949">
    <property type="entry name" value="GGDEF"/>
    <property type="match status" value="1"/>
</dbReference>
<dbReference type="Gene3D" id="3.20.20.450">
    <property type="entry name" value="EAL domain"/>
    <property type="match status" value="1"/>
</dbReference>
<dbReference type="PANTHER" id="PTHR44757">
    <property type="entry name" value="DIGUANYLATE CYCLASE DGCP"/>
    <property type="match status" value="1"/>
</dbReference>
<dbReference type="RefSeq" id="WP_420904345.1">
    <property type="nucleotide sequence ID" value="NZ_BAAFGK010000004.1"/>
</dbReference>
<evidence type="ECO:0000256" key="1">
    <source>
        <dbReference type="SAM" id="Coils"/>
    </source>
</evidence>
<feature type="transmembrane region" description="Helical" evidence="2">
    <location>
        <begin position="198"/>
        <end position="216"/>
    </location>
</feature>